<comment type="caution">
    <text evidence="1">The sequence shown here is derived from an EMBL/GenBank/DDBJ whole genome shotgun (WGS) entry which is preliminary data.</text>
</comment>
<reference evidence="1" key="1">
    <citation type="submission" date="2021-06" db="EMBL/GenBank/DDBJ databases">
        <authorList>
            <person name="Kallberg Y."/>
            <person name="Tangrot J."/>
            <person name="Rosling A."/>
        </authorList>
    </citation>
    <scope>NUCLEOTIDE SEQUENCE</scope>
    <source>
        <strain evidence="1">MA453B</strain>
    </source>
</reference>
<evidence type="ECO:0000313" key="1">
    <source>
        <dbReference type="EMBL" id="CAG8829776.1"/>
    </source>
</evidence>
<accession>A0A9N9PI30</accession>
<feature type="non-terminal residue" evidence="1">
    <location>
        <position position="1"/>
    </location>
</feature>
<feature type="non-terminal residue" evidence="1">
    <location>
        <position position="42"/>
    </location>
</feature>
<dbReference type="AlphaFoldDB" id="A0A9N9PI30"/>
<gene>
    <name evidence="1" type="ORF">DERYTH_LOCUS28752</name>
</gene>
<dbReference type="OrthoDB" id="2443364at2759"/>
<dbReference type="EMBL" id="CAJVPY010073851">
    <property type="protein sequence ID" value="CAG8829776.1"/>
    <property type="molecule type" value="Genomic_DNA"/>
</dbReference>
<sequence length="42" mass="4799">KLPANYNYLVIEIQRLPDYITAEGFSVNQFEANLLVNVNSVE</sequence>
<proteinExistence type="predicted"/>
<name>A0A9N9PI30_9GLOM</name>
<organism evidence="1 2">
    <name type="scientific">Dentiscutata erythropus</name>
    <dbReference type="NCBI Taxonomy" id="1348616"/>
    <lineage>
        <taxon>Eukaryota</taxon>
        <taxon>Fungi</taxon>
        <taxon>Fungi incertae sedis</taxon>
        <taxon>Mucoromycota</taxon>
        <taxon>Glomeromycotina</taxon>
        <taxon>Glomeromycetes</taxon>
        <taxon>Diversisporales</taxon>
        <taxon>Gigasporaceae</taxon>
        <taxon>Dentiscutata</taxon>
    </lineage>
</organism>
<dbReference type="Proteomes" id="UP000789405">
    <property type="component" value="Unassembled WGS sequence"/>
</dbReference>
<keyword evidence="2" id="KW-1185">Reference proteome</keyword>
<protein>
    <submittedName>
        <fullName evidence="1">8572_t:CDS:1</fullName>
    </submittedName>
</protein>
<evidence type="ECO:0000313" key="2">
    <source>
        <dbReference type="Proteomes" id="UP000789405"/>
    </source>
</evidence>